<name>A0A1F7WTE1_9BACT</name>
<dbReference type="Gene3D" id="3.90.25.10">
    <property type="entry name" value="UDP-galactose 4-epimerase, domain 1"/>
    <property type="match status" value="1"/>
</dbReference>
<dbReference type="STRING" id="1817813.A2008_12225"/>
<evidence type="ECO:0000313" key="2">
    <source>
        <dbReference type="EMBL" id="OGM06052.1"/>
    </source>
</evidence>
<protein>
    <submittedName>
        <fullName evidence="2">CDP-glucose 4,6-dehydratase</fullName>
    </submittedName>
</protein>
<dbReference type="SUPFAM" id="SSF51735">
    <property type="entry name" value="NAD(P)-binding Rossmann-fold domains"/>
    <property type="match status" value="1"/>
</dbReference>
<reference evidence="2 3" key="1">
    <citation type="journal article" date="2016" name="Nat. Commun.">
        <title>Thousands of microbial genomes shed light on interconnected biogeochemical processes in an aquifer system.</title>
        <authorList>
            <person name="Anantharaman K."/>
            <person name="Brown C.T."/>
            <person name="Hug L.A."/>
            <person name="Sharon I."/>
            <person name="Castelle C.J."/>
            <person name="Probst A.J."/>
            <person name="Thomas B.C."/>
            <person name="Singh A."/>
            <person name="Wilkins M.J."/>
            <person name="Karaoz U."/>
            <person name="Brodie E.L."/>
            <person name="Williams K.H."/>
            <person name="Hubbard S.S."/>
            <person name="Banfield J.F."/>
        </authorList>
    </citation>
    <scope>NUCLEOTIDE SEQUENCE [LARGE SCALE GENOMIC DNA]</scope>
</reference>
<dbReference type="AlphaFoldDB" id="A0A1F7WTE1"/>
<dbReference type="Proteomes" id="UP000178735">
    <property type="component" value="Unassembled WGS sequence"/>
</dbReference>
<accession>A0A1F7WTE1</accession>
<evidence type="ECO:0000313" key="3">
    <source>
        <dbReference type="Proteomes" id="UP000178735"/>
    </source>
</evidence>
<dbReference type="NCBIfam" id="TIGR02622">
    <property type="entry name" value="CDP_4_6_dhtase"/>
    <property type="match status" value="1"/>
</dbReference>
<evidence type="ECO:0000259" key="1">
    <source>
        <dbReference type="Pfam" id="PF16363"/>
    </source>
</evidence>
<dbReference type="Pfam" id="PF16363">
    <property type="entry name" value="GDP_Man_Dehyd"/>
    <property type="match status" value="1"/>
</dbReference>
<proteinExistence type="predicted"/>
<dbReference type="InterPro" id="IPR016040">
    <property type="entry name" value="NAD(P)-bd_dom"/>
</dbReference>
<dbReference type="PANTHER" id="PTHR43000">
    <property type="entry name" value="DTDP-D-GLUCOSE 4,6-DEHYDRATASE-RELATED"/>
    <property type="match status" value="1"/>
</dbReference>
<feature type="domain" description="NAD(P)-binding" evidence="1">
    <location>
        <begin position="12"/>
        <end position="322"/>
    </location>
</feature>
<comment type="caution">
    <text evidence="2">The sequence shown here is derived from an EMBL/GenBank/DDBJ whole genome shotgun (WGS) entry which is preliminary data.</text>
</comment>
<dbReference type="EMBL" id="MGFH01000082">
    <property type="protein sequence ID" value="OGM06052.1"/>
    <property type="molecule type" value="Genomic_DNA"/>
</dbReference>
<organism evidence="2 3">
    <name type="scientific">Candidatus Wallbacteria bacterium GWC2_49_35</name>
    <dbReference type="NCBI Taxonomy" id="1817813"/>
    <lineage>
        <taxon>Bacteria</taxon>
        <taxon>Candidatus Walliibacteriota</taxon>
    </lineage>
</organism>
<dbReference type="InterPro" id="IPR013445">
    <property type="entry name" value="CDP_4_6_deHydtase"/>
</dbReference>
<gene>
    <name evidence="2" type="ORF">A2008_12225</name>
</gene>
<dbReference type="InterPro" id="IPR036291">
    <property type="entry name" value="NAD(P)-bd_dom_sf"/>
</dbReference>
<sequence length="358" mass="39525">MKFDVYKSKKVFITGDSGFKGSWLAIWLLTLGAEVMGYSLEPRTSADNYCVCGLDAKYERVNADIRDFEKLSSAVKKFRPEFIFHLAAQPLVLDSYETPRETFDTNVMGTVNVLEAARKTDCVRSVVIVTSDKCYDNRETIYAYREIDPLGGKDPYSASKGAAEIITASYALSFFEADGRAGVASARAGNVFGGGDWAPNRIFPDCIKAISEGRDIIVRNPSAVRPWQHVLEPLGGYLALAEAVYKDKKTFGGAWNFGPQYNNIRPVKALVENIIKSAGRGRAIFESPTSARPKEAGLLYLDVAKALNYLGWAPVFSLEEAVGLSVDEYFNITGDKHETFARRVSHIKKYTDLSGVSI</sequence>
<dbReference type="Gene3D" id="3.40.50.720">
    <property type="entry name" value="NAD(P)-binding Rossmann-like Domain"/>
    <property type="match status" value="1"/>
</dbReference>